<dbReference type="EMBL" id="JAPVEA010000008">
    <property type="protein sequence ID" value="KAJ5438738.1"/>
    <property type="molecule type" value="Genomic_DNA"/>
</dbReference>
<evidence type="ECO:0000313" key="1">
    <source>
        <dbReference type="EMBL" id="KAJ5438738.1"/>
    </source>
</evidence>
<dbReference type="GeneID" id="81603361"/>
<dbReference type="AlphaFoldDB" id="A0AAD6BXB4"/>
<reference evidence="1" key="2">
    <citation type="journal article" date="2023" name="IMA Fungus">
        <title>Comparative genomic study of the Penicillium genus elucidates a diverse pangenome and 15 lateral gene transfer events.</title>
        <authorList>
            <person name="Petersen C."/>
            <person name="Sorensen T."/>
            <person name="Nielsen M.R."/>
            <person name="Sondergaard T.E."/>
            <person name="Sorensen J.L."/>
            <person name="Fitzpatrick D.A."/>
            <person name="Frisvad J.C."/>
            <person name="Nielsen K.L."/>
        </authorList>
    </citation>
    <scope>NUCLEOTIDE SEQUENCE</scope>
    <source>
        <strain evidence="1">IBT 16125</strain>
    </source>
</reference>
<organism evidence="1 2">
    <name type="scientific">Penicillium daleae</name>
    <dbReference type="NCBI Taxonomy" id="63821"/>
    <lineage>
        <taxon>Eukaryota</taxon>
        <taxon>Fungi</taxon>
        <taxon>Dikarya</taxon>
        <taxon>Ascomycota</taxon>
        <taxon>Pezizomycotina</taxon>
        <taxon>Eurotiomycetes</taxon>
        <taxon>Eurotiomycetidae</taxon>
        <taxon>Eurotiales</taxon>
        <taxon>Aspergillaceae</taxon>
        <taxon>Penicillium</taxon>
    </lineage>
</organism>
<dbReference type="Proteomes" id="UP001213681">
    <property type="component" value="Unassembled WGS sequence"/>
</dbReference>
<reference evidence="1" key="1">
    <citation type="submission" date="2022-12" db="EMBL/GenBank/DDBJ databases">
        <authorList>
            <person name="Petersen C."/>
        </authorList>
    </citation>
    <scope>NUCLEOTIDE SEQUENCE</scope>
    <source>
        <strain evidence="1">IBT 16125</strain>
    </source>
</reference>
<name>A0AAD6BXB4_9EURO</name>
<sequence>MEDTPESKIYQPGQLAQWLFFTNARGEETDPDSAIGIALEGDWERLEPHAAALLGDTSAGAYDRFLAMSALARWASPTGYEAVRAAAEDPDAQPWRGMSIDRLHSLDNTFALLTESVASSRDEAQERGTSAERLTALAALISIAHQVYFEHNISRSCLYDEDIEQLREPIETQIERGLAALGAAQTPLPQWVDDQVEELIQALRLVDENAADAYKARLGS</sequence>
<dbReference type="RefSeq" id="XP_056761967.1">
    <property type="nucleotide sequence ID" value="XM_056913118.1"/>
</dbReference>
<protein>
    <submittedName>
        <fullName evidence="1">Uncharacterized protein</fullName>
    </submittedName>
</protein>
<gene>
    <name evidence="1" type="ORF">N7458_009736</name>
</gene>
<keyword evidence="2" id="KW-1185">Reference proteome</keyword>
<comment type="caution">
    <text evidence="1">The sequence shown here is derived from an EMBL/GenBank/DDBJ whole genome shotgun (WGS) entry which is preliminary data.</text>
</comment>
<evidence type="ECO:0000313" key="2">
    <source>
        <dbReference type="Proteomes" id="UP001213681"/>
    </source>
</evidence>
<proteinExistence type="predicted"/>
<accession>A0AAD6BXB4</accession>